<dbReference type="PROSITE" id="PS00687">
    <property type="entry name" value="ALDEHYDE_DEHYDR_GLU"/>
    <property type="match status" value="1"/>
</dbReference>
<dbReference type="InterPro" id="IPR015590">
    <property type="entry name" value="Aldehyde_DH_dom"/>
</dbReference>
<dbReference type="InterPro" id="IPR016162">
    <property type="entry name" value="Ald_DH_N"/>
</dbReference>
<dbReference type="GO" id="GO:0019544">
    <property type="term" value="P:L-arginine catabolic process to L-glutamate"/>
    <property type="evidence" value="ECO:0007669"/>
    <property type="project" value="UniProtKB-UniRule"/>
</dbReference>
<comment type="pathway">
    <text evidence="4 6">Amino-acid degradation; L-arginine degradation via AST pathway; L-glutamate and succinate from L-arginine: step 4/5.</text>
</comment>
<dbReference type="NCBIfam" id="NF006992">
    <property type="entry name" value="PRK09457.1"/>
    <property type="match status" value="1"/>
</dbReference>
<evidence type="ECO:0000313" key="12">
    <source>
        <dbReference type="Proteomes" id="UP001283366"/>
    </source>
</evidence>
<keyword evidence="2 6" id="KW-0560">Oxidoreductase</keyword>
<dbReference type="HAMAP" id="MF_01174">
    <property type="entry name" value="Aldedh_AstD"/>
    <property type="match status" value="1"/>
</dbReference>
<organism evidence="10 11">
    <name type="scientific">Vibrio mangrovi</name>
    <dbReference type="NCBI Taxonomy" id="474394"/>
    <lineage>
        <taxon>Bacteria</taxon>
        <taxon>Pseudomonadati</taxon>
        <taxon>Pseudomonadota</taxon>
        <taxon>Gammaproteobacteria</taxon>
        <taxon>Vibrionales</taxon>
        <taxon>Vibrionaceae</taxon>
        <taxon>Vibrio</taxon>
    </lineage>
</organism>
<evidence type="ECO:0000256" key="1">
    <source>
        <dbReference type="ARBA" id="ARBA00022503"/>
    </source>
</evidence>
<keyword evidence="3 6" id="KW-0520">NAD</keyword>
<reference evidence="10 11" key="1">
    <citation type="submission" date="2017-05" db="EMBL/GenBank/DDBJ databases">
        <authorList>
            <person name="Song R."/>
            <person name="Chenine A.L."/>
            <person name="Ruprecht R.M."/>
        </authorList>
    </citation>
    <scope>NUCLEOTIDE SEQUENCE [LARGE SCALE GENOMIC DNA]</scope>
    <source>
        <strain evidence="10 11">CECT 7927</strain>
    </source>
</reference>
<dbReference type="UniPathway" id="UPA00185">
    <property type="reaction ID" value="UER00282"/>
</dbReference>
<dbReference type="GO" id="GO:0019545">
    <property type="term" value="P:L-arginine catabolic process to succinate"/>
    <property type="evidence" value="ECO:0007669"/>
    <property type="project" value="UniProtKB-UniRule"/>
</dbReference>
<dbReference type="EMBL" id="JAWRCO010000002">
    <property type="protein sequence ID" value="MDW6005220.1"/>
    <property type="molecule type" value="Genomic_DNA"/>
</dbReference>
<feature type="domain" description="Aldehyde dehydrogenase" evidence="8">
    <location>
        <begin position="17"/>
        <end position="463"/>
    </location>
</feature>
<dbReference type="SUPFAM" id="SSF53720">
    <property type="entry name" value="ALDH-like"/>
    <property type="match status" value="1"/>
</dbReference>
<dbReference type="PROSITE" id="PS00070">
    <property type="entry name" value="ALDEHYDE_DEHYDR_CYS"/>
    <property type="match status" value="1"/>
</dbReference>
<keyword evidence="12" id="KW-1185">Reference proteome</keyword>
<dbReference type="InterPro" id="IPR017649">
    <property type="entry name" value="SuccinylGlu_semiald_DH_AstD"/>
</dbReference>
<comment type="function">
    <text evidence="6">Catalyzes the NAD-dependent reduction of succinylglutamate semialdehyde into succinylglutamate.</text>
</comment>
<dbReference type="NCBIfam" id="TIGR03240">
    <property type="entry name" value="arg_catab_astD"/>
    <property type="match status" value="1"/>
</dbReference>
<comment type="similarity">
    <text evidence="5 6">Belongs to the aldehyde dehydrogenase family. AstD subfamily.</text>
</comment>
<dbReference type="Proteomes" id="UP000196125">
    <property type="component" value="Unassembled WGS sequence"/>
</dbReference>
<evidence type="ECO:0000256" key="2">
    <source>
        <dbReference type="ARBA" id="ARBA00023002"/>
    </source>
</evidence>
<evidence type="ECO:0000256" key="3">
    <source>
        <dbReference type="ARBA" id="ARBA00023027"/>
    </source>
</evidence>
<name>A0A1Y6J0G2_9VIBR</name>
<dbReference type="RefSeq" id="WP_087482582.1">
    <property type="nucleotide sequence ID" value="NZ_AP024884.1"/>
</dbReference>
<dbReference type="InterPro" id="IPR016160">
    <property type="entry name" value="Ald_DH_CS_CYS"/>
</dbReference>
<reference evidence="9 12" key="2">
    <citation type="submission" date="2023-11" db="EMBL/GenBank/DDBJ databases">
        <title>Plant-associative lifestyle of Vibrio porteresiae and its evolutionary dynamics.</title>
        <authorList>
            <person name="Rameshkumar N."/>
            <person name="Kirti K."/>
        </authorList>
    </citation>
    <scope>NUCLEOTIDE SEQUENCE [LARGE SCALE GENOMIC DNA]</scope>
    <source>
        <strain evidence="9 12">MSSRF38</strain>
    </source>
</reference>
<keyword evidence="1 6" id="KW-0056">Arginine metabolism</keyword>
<proteinExistence type="inferred from homology"/>
<comment type="catalytic activity">
    <reaction evidence="6">
        <text>N-succinyl-L-glutamate 5-semialdehyde + NAD(+) + H2O = N-succinyl-L-glutamate + NADH + 2 H(+)</text>
        <dbReference type="Rhea" id="RHEA:10812"/>
        <dbReference type="ChEBI" id="CHEBI:15377"/>
        <dbReference type="ChEBI" id="CHEBI:15378"/>
        <dbReference type="ChEBI" id="CHEBI:57540"/>
        <dbReference type="ChEBI" id="CHEBI:57945"/>
        <dbReference type="ChEBI" id="CHEBI:58520"/>
        <dbReference type="ChEBI" id="CHEBI:58763"/>
        <dbReference type="EC" id="1.2.1.71"/>
    </reaction>
</comment>
<accession>A0A1Y6J0G2</accession>
<dbReference type="Proteomes" id="UP001283366">
    <property type="component" value="Unassembled WGS sequence"/>
</dbReference>
<evidence type="ECO:0000256" key="6">
    <source>
        <dbReference type="HAMAP-Rule" id="MF_01174"/>
    </source>
</evidence>
<evidence type="ECO:0000313" key="9">
    <source>
        <dbReference type="EMBL" id="MDW6005220.1"/>
    </source>
</evidence>
<evidence type="ECO:0000313" key="10">
    <source>
        <dbReference type="EMBL" id="SMS02570.1"/>
    </source>
</evidence>
<gene>
    <name evidence="6 10" type="primary">astD</name>
    <name evidence="9" type="ORF">SBX37_20345</name>
    <name evidence="10" type="ORF">VIM7927_03903</name>
</gene>
<dbReference type="OrthoDB" id="9812625at2"/>
<evidence type="ECO:0000256" key="5">
    <source>
        <dbReference type="ARBA" id="ARBA00061706"/>
    </source>
</evidence>
<dbReference type="InterPro" id="IPR016163">
    <property type="entry name" value="Ald_DH_C"/>
</dbReference>
<dbReference type="PANTHER" id="PTHR11699">
    <property type="entry name" value="ALDEHYDE DEHYDROGENASE-RELATED"/>
    <property type="match status" value="1"/>
</dbReference>
<dbReference type="Gene3D" id="3.40.309.10">
    <property type="entry name" value="Aldehyde Dehydrogenase, Chain A, domain 2"/>
    <property type="match status" value="1"/>
</dbReference>
<dbReference type="InterPro" id="IPR016161">
    <property type="entry name" value="Ald_DH/histidinol_DH"/>
</dbReference>
<dbReference type="FunFam" id="3.40.605.10:FF:000010">
    <property type="entry name" value="N-succinylglutamate 5-semialdehyde dehydrogenase"/>
    <property type="match status" value="1"/>
</dbReference>
<dbReference type="InterPro" id="IPR029510">
    <property type="entry name" value="Ald_DH_CS_GLU"/>
</dbReference>
<dbReference type="CDD" id="cd07095">
    <property type="entry name" value="ALDH_SGSD_AstD"/>
    <property type="match status" value="1"/>
</dbReference>
<feature type="active site" evidence="6">
    <location>
        <position position="280"/>
    </location>
</feature>
<protein>
    <recommendedName>
        <fullName evidence="6">N-succinylglutamate 5-semialdehyde dehydrogenase</fullName>
        <ecNumber evidence="6">1.2.1.71</ecNumber>
    </recommendedName>
    <alternativeName>
        <fullName evidence="6">Succinylglutamic semialdehyde dehydrogenase</fullName>
        <shortName evidence="6">SGSD</shortName>
    </alternativeName>
</protein>
<dbReference type="AlphaFoldDB" id="A0A1Y6J0G2"/>
<feature type="binding site" evidence="6">
    <location>
        <begin position="223"/>
        <end position="228"/>
    </location>
    <ligand>
        <name>NAD(+)</name>
        <dbReference type="ChEBI" id="CHEBI:57540"/>
    </ligand>
</feature>
<dbReference type="EC" id="1.2.1.71" evidence="6"/>
<evidence type="ECO:0000313" key="11">
    <source>
        <dbReference type="Proteomes" id="UP000196125"/>
    </source>
</evidence>
<dbReference type="Gene3D" id="3.40.605.10">
    <property type="entry name" value="Aldehyde Dehydrogenase, Chain A, domain 1"/>
    <property type="match status" value="1"/>
</dbReference>
<feature type="active site" evidence="6 7">
    <location>
        <position position="246"/>
    </location>
</feature>
<evidence type="ECO:0000259" key="8">
    <source>
        <dbReference type="Pfam" id="PF00171"/>
    </source>
</evidence>
<dbReference type="Pfam" id="PF00171">
    <property type="entry name" value="Aldedh"/>
    <property type="match status" value="1"/>
</dbReference>
<dbReference type="GO" id="GO:0043824">
    <property type="term" value="F:succinylglutamate-semialdehyde dehydrogenase activity"/>
    <property type="evidence" value="ECO:0007669"/>
    <property type="project" value="UniProtKB-EC"/>
</dbReference>
<dbReference type="EMBL" id="FXXI01000011">
    <property type="protein sequence ID" value="SMS02570.1"/>
    <property type="molecule type" value="Genomic_DNA"/>
</dbReference>
<evidence type="ECO:0000256" key="4">
    <source>
        <dbReference type="ARBA" id="ARBA00060531"/>
    </source>
</evidence>
<dbReference type="FunFam" id="3.40.309.10:FF:000013">
    <property type="entry name" value="N-succinylglutamate 5-semialdehyde dehydrogenase"/>
    <property type="match status" value="1"/>
</dbReference>
<evidence type="ECO:0000256" key="7">
    <source>
        <dbReference type="PROSITE-ProRule" id="PRU10007"/>
    </source>
</evidence>
<sequence length="493" mass="53083">MNQPSLYINGVWSVGSGQLMEKRNPATNTVIWSSYAADVGDVVQAVSAARQAFLPWSQTSLEQRIALLQRFVEQLTARKDELAEVIASETGKIRWEALTEVQGMINKVQVSIQAYHERTGEKVTDIPGGKAVLRHRPHGVLAVFGPYNFPGHLPNGHIVPALLAGNCVVFKPSELAPRTAQMTIEIWHSAGLPSGVINLVQGEKDTGISLASNHEIDGLLFTGSASTGYSLHRQMAGQPEKILALEMGGNNAMVIESYADLDAAVNLVIQSAFISAGQRCTCARRLLVKQGEQGDRLIERLVEVTRKIRVGRWDDDPAPFMGAVVSNQAAESLLKAQRNFCKDGAVPLLEMTRPDPNTAIVTPGILDVSGAHYLPDEEFFGPLLTVNRYQTLDEAIAMANQTRFGLSAGIVSTSRADYEQFAAAARAGIVNWNRPLTGAAATAPFGGIGASGNHRPSAFYSADFCAWPMASMEADQLEMPETVSPGLDFSTAG</sequence>